<dbReference type="InterPro" id="IPR016181">
    <property type="entry name" value="Acyl_CoA_acyltransferase"/>
</dbReference>
<protein>
    <submittedName>
        <fullName evidence="2">GNAT family N-acetyltransferase</fullName>
    </submittedName>
</protein>
<dbReference type="SUPFAM" id="SSF55729">
    <property type="entry name" value="Acyl-CoA N-acyltransferases (Nat)"/>
    <property type="match status" value="1"/>
</dbReference>
<dbReference type="AlphaFoldDB" id="A0A9J6P1C1"/>
<evidence type="ECO:0000259" key="1">
    <source>
        <dbReference type="PROSITE" id="PS51186"/>
    </source>
</evidence>
<reference evidence="2" key="2">
    <citation type="submission" date="2021-04" db="EMBL/GenBank/DDBJ databases">
        <authorList>
            <person name="Dong X."/>
        </authorList>
    </citation>
    <scope>NUCLEOTIDE SEQUENCE</scope>
    <source>
        <strain evidence="2">ZWT</strain>
    </source>
</reference>
<dbReference type="PROSITE" id="PS51186">
    <property type="entry name" value="GNAT"/>
    <property type="match status" value="1"/>
</dbReference>
<comment type="caution">
    <text evidence="2">The sequence shown here is derived from an EMBL/GenBank/DDBJ whole genome shotgun (WGS) entry which is preliminary data.</text>
</comment>
<evidence type="ECO:0000313" key="3">
    <source>
        <dbReference type="Proteomes" id="UP001056429"/>
    </source>
</evidence>
<dbReference type="GO" id="GO:0016747">
    <property type="term" value="F:acyltransferase activity, transferring groups other than amino-acyl groups"/>
    <property type="evidence" value="ECO:0007669"/>
    <property type="project" value="InterPro"/>
</dbReference>
<organism evidence="2 3">
    <name type="scientific">Oceanirhabdus seepicola</name>
    <dbReference type="NCBI Taxonomy" id="2828781"/>
    <lineage>
        <taxon>Bacteria</taxon>
        <taxon>Bacillati</taxon>
        <taxon>Bacillota</taxon>
        <taxon>Clostridia</taxon>
        <taxon>Eubacteriales</taxon>
        <taxon>Clostridiaceae</taxon>
        <taxon>Oceanirhabdus</taxon>
    </lineage>
</organism>
<gene>
    <name evidence="2" type="ORF">KDK92_05800</name>
</gene>
<dbReference type="PANTHER" id="PTHR31143:SF2">
    <property type="entry name" value="FR47-LIKE DOMAIN-CONTAINING PROTEIN-RELATED"/>
    <property type="match status" value="1"/>
</dbReference>
<dbReference type="Pfam" id="PF12746">
    <property type="entry name" value="GNAT_acetyltran"/>
    <property type="match status" value="1"/>
</dbReference>
<dbReference type="Proteomes" id="UP001056429">
    <property type="component" value="Unassembled WGS sequence"/>
</dbReference>
<name>A0A9J6P1C1_9CLOT</name>
<dbReference type="RefSeq" id="WP_250858221.1">
    <property type="nucleotide sequence ID" value="NZ_JAGSOJ010000001.1"/>
</dbReference>
<sequence>MIKLENKDYSKVIPLFKGIQHSTPLVFAIIEENSKGSVFVDDSNYPKSAFIYQEGGFMYLMSDDDIFMEQVRDYILNKLLPEMDEQEMVLFAFKDTTRDKLDVLLKDKGAIRIERKVFYFNLERFKEIASSAQPLSSEYHIQPMKKEELEDYSKEKKLGDCVDKKLGYRVMKGKEVVSECVSIFVGGEEAEIDIYTHEDHRGKGLGKACALAFIKGCLAENLTPSWSCWPFRKESLALAKKIGFDERPDVPAHFWAENM</sequence>
<proteinExistence type="predicted"/>
<evidence type="ECO:0000313" key="2">
    <source>
        <dbReference type="EMBL" id="MCM1989248.1"/>
    </source>
</evidence>
<dbReference type="InterPro" id="IPR027365">
    <property type="entry name" value="GNAT_acetyltra_YdfB-like"/>
</dbReference>
<dbReference type="Gene3D" id="3.40.630.30">
    <property type="match status" value="1"/>
</dbReference>
<feature type="domain" description="N-acetyltransferase" evidence="1">
    <location>
        <begin position="127"/>
        <end position="259"/>
    </location>
</feature>
<keyword evidence="3" id="KW-1185">Reference proteome</keyword>
<dbReference type="EMBL" id="JAGSOJ010000001">
    <property type="protein sequence ID" value="MCM1989248.1"/>
    <property type="molecule type" value="Genomic_DNA"/>
</dbReference>
<reference evidence="2" key="1">
    <citation type="journal article" date="2021" name="mSystems">
        <title>Bacteria and Archaea Synergistically Convert Glycine Betaine to Biogenic Methane in the Formosa Cold Seep of the South China Sea.</title>
        <authorList>
            <person name="Li L."/>
            <person name="Zhang W."/>
            <person name="Zhang S."/>
            <person name="Song L."/>
            <person name="Sun Q."/>
            <person name="Zhang H."/>
            <person name="Xiang H."/>
            <person name="Dong X."/>
        </authorList>
    </citation>
    <scope>NUCLEOTIDE SEQUENCE</scope>
    <source>
        <strain evidence="2">ZWT</strain>
    </source>
</reference>
<dbReference type="InterPro" id="IPR000182">
    <property type="entry name" value="GNAT_dom"/>
</dbReference>
<dbReference type="PANTHER" id="PTHR31143">
    <property type="match status" value="1"/>
</dbReference>
<accession>A0A9J6P1C1</accession>